<gene>
    <name evidence="12" type="ORF">E1I69_16210</name>
</gene>
<evidence type="ECO:0000256" key="5">
    <source>
        <dbReference type="ARBA" id="ARBA00022741"/>
    </source>
</evidence>
<keyword evidence="6" id="KW-0418">Kinase</keyword>
<evidence type="ECO:0000256" key="9">
    <source>
        <dbReference type="ARBA" id="ARBA00023012"/>
    </source>
</evidence>
<dbReference type="OrthoDB" id="9815750at2"/>
<accession>A0A4S3PQY7</accession>
<name>A0A4S3PQY7_9BACI</name>
<dbReference type="InterPro" id="IPR005467">
    <property type="entry name" value="His_kinase_dom"/>
</dbReference>
<dbReference type="GO" id="GO:0006355">
    <property type="term" value="P:regulation of DNA-templated transcription"/>
    <property type="evidence" value="ECO:0007669"/>
    <property type="project" value="InterPro"/>
</dbReference>
<evidence type="ECO:0000256" key="6">
    <source>
        <dbReference type="ARBA" id="ARBA00022777"/>
    </source>
</evidence>
<feature type="domain" description="PAS" evidence="11">
    <location>
        <begin position="274"/>
        <end position="337"/>
    </location>
</feature>
<keyword evidence="3" id="KW-0597">Phosphoprotein</keyword>
<dbReference type="InterPro" id="IPR036097">
    <property type="entry name" value="HisK_dim/P_sf"/>
</dbReference>
<dbReference type="PANTHER" id="PTHR43065">
    <property type="entry name" value="SENSOR HISTIDINE KINASE"/>
    <property type="match status" value="1"/>
</dbReference>
<dbReference type="InterPro" id="IPR035965">
    <property type="entry name" value="PAS-like_dom_sf"/>
</dbReference>
<evidence type="ECO:0000256" key="3">
    <source>
        <dbReference type="ARBA" id="ARBA00022553"/>
    </source>
</evidence>
<dbReference type="Proteomes" id="UP000306477">
    <property type="component" value="Unassembled WGS sequence"/>
</dbReference>
<dbReference type="GO" id="GO:0030435">
    <property type="term" value="P:sporulation resulting in formation of a cellular spore"/>
    <property type="evidence" value="ECO:0007669"/>
    <property type="project" value="UniProtKB-KW"/>
</dbReference>
<dbReference type="PROSITE" id="PS50112">
    <property type="entry name" value="PAS"/>
    <property type="match status" value="2"/>
</dbReference>
<dbReference type="InterPro" id="IPR000014">
    <property type="entry name" value="PAS"/>
</dbReference>
<dbReference type="GO" id="GO:0000155">
    <property type="term" value="F:phosphorelay sensor kinase activity"/>
    <property type="evidence" value="ECO:0007669"/>
    <property type="project" value="InterPro"/>
</dbReference>
<dbReference type="PRINTS" id="PR00344">
    <property type="entry name" value="BCTRLSENSOR"/>
</dbReference>
<dbReference type="PROSITE" id="PS50109">
    <property type="entry name" value="HIS_KIN"/>
    <property type="match status" value="1"/>
</dbReference>
<dbReference type="InterPro" id="IPR013767">
    <property type="entry name" value="PAS_fold"/>
</dbReference>
<evidence type="ECO:0000256" key="8">
    <source>
        <dbReference type="ARBA" id="ARBA00022969"/>
    </source>
</evidence>
<dbReference type="EMBL" id="SLUB01000033">
    <property type="protein sequence ID" value="THE11182.1"/>
    <property type="molecule type" value="Genomic_DNA"/>
</dbReference>
<dbReference type="STRING" id="1033734.GCA_000285535_00875"/>
<comment type="caution">
    <text evidence="12">The sequence shown here is derived from an EMBL/GenBank/DDBJ whole genome shotgun (WGS) entry which is preliminary data.</text>
</comment>
<dbReference type="InterPro" id="IPR004358">
    <property type="entry name" value="Sig_transdc_His_kin-like_C"/>
</dbReference>
<dbReference type="InterPro" id="IPR036890">
    <property type="entry name" value="HATPase_C_sf"/>
</dbReference>
<dbReference type="SUPFAM" id="SSF55874">
    <property type="entry name" value="ATPase domain of HSP90 chaperone/DNA topoisomerase II/histidine kinase"/>
    <property type="match status" value="1"/>
</dbReference>
<dbReference type="Pfam" id="PF02518">
    <property type="entry name" value="HATPase_c"/>
    <property type="match status" value="1"/>
</dbReference>
<reference evidence="12 13" key="1">
    <citation type="journal article" date="2019" name="Indoor Air">
        <title>Impacts of indoor surface finishes on bacterial viability.</title>
        <authorList>
            <person name="Hu J."/>
            <person name="Maamar S.B."/>
            <person name="Glawe A.J."/>
            <person name="Gottel N."/>
            <person name="Gilbert J.A."/>
            <person name="Hartmann E.M."/>
        </authorList>
    </citation>
    <scope>NUCLEOTIDE SEQUENCE [LARGE SCALE GENOMIC DNA]</scope>
    <source>
        <strain evidence="12 13">AF060A6</strain>
    </source>
</reference>
<dbReference type="SMART" id="SM00388">
    <property type="entry name" value="HisKA"/>
    <property type="match status" value="1"/>
</dbReference>
<dbReference type="RefSeq" id="WP_136380611.1">
    <property type="nucleotide sequence ID" value="NZ_SLUB01000033.1"/>
</dbReference>
<keyword evidence="7" id="KW-0067">ATP-binding</keyword>
<evidence type="ECO:0000313" key="12">
    <source>
        <dbReference type="EMBL" id="THE11182.1"/>
    </source>
</evidence>
<evidence type="ECO:0000313" key="13">
    <source>
        <dbReference type="Proteomes" id="UP000306477"/>
    </source>
</evidence>
<dbReference type="CDD" id="cd00130">
    <property type="entry name" value="PAS"/>
    <property type="match status" value="3"/>
</dbReference>
<organism evidence="12 13">
    <name type="scientific">Bacillus timonensis</name>
    <dbReference type="NCBI Taxonomy" id="1033734"/>
    <lineage>
        <taxon>Bacteria</taxon>
        <taxon>Bacillati</taxon>
        <taxon>Bacillota</taxon>
        <taxon>Bacilli</taxon>
        <taxon>Bacillales</taxon>
        <taxon>Bacillaceae</taxon>
        <taxon>Bacillus</taxon>
    </lineage>
</organism>
<dbReference type="Pfam" id="PF00512">
    <property type="entry name" value="HisKA"/>
    <property type="match status" value="1"/>
</dbReference>
<keyword evidence="4" id="KW-0808">Transferase</keyword>
<evidence type="ECO:0000256" key="2">
    <source>
        <dbReference type="ARBA" id="ARBA00012438"/>
    </source>
</evidence>
<dbReference type="EC" id="2.7.13.3" evidence="2"/>
<dbReference type="SUPFAM" id="SSF47384">
    <property type="entry name" value="Homodimeric domain of signal transducing histidine kinase"/>
    <property type="match status" value="1"/>
</dbReference>
<dbReference type="InterPro" id="IPR003594">
    <property type="entry name" value="HATPase_dom"/>
</dbReference>
<dbReference type="SUPFAM" id="SSF55785">
    <property type="entry name" value="PYP-like sensor domain (PAS domain)"/>
    <property type="match status" value="3"/>
</dbReference>
<dbReference type="SMART" id="SM00387">
    <property type="entry name" value="HATPase_c"/>
    <property type="match status" value="1"/>
</dbReference>
<keyword evidence="5" id="KW-0547">Nucleotide-binding</keyword>
<dbReference type="Gene3D" id="3.30.450.20">
    <property type="entry name" value="PAS domain"/>
    <property type="match status" value="3"/>
</dbReference>
<dbReference type="SMART" id="SM00091">
    <property type="entry name" value="PAS"/>
    <property type="match status" value="3"/>
</dbReference>
<dbReference type="Pfam" id="PF00989">
    <property type="entry name" value="PAS"/>
    <property type="match status" value="2"/>
</dbReference>
<dbReference type="GO" id="GO:0005524">
    <property type="term" value="F:ATP binding"/>
    <property type="evidence" value="ECO:0007669"/>
    <property type="project" value="UniProtKB-KW"/>
</dbReference>
<sequence>MRTGNSQSAPEHVTATPSSVNLVLTVTVNGQILYISSNCKDVLGYTKEMLIGTSIKNIIHKDDRFMLESYFFNKQQQSACALRVLKTNNDIIWFETIVEPIFDTTSFEYEEILLKMNVLVDPTNDCMLEENSPNTLLSSLFPDKSFPITRLVDAPNLIDEAPFPIIIAKLGQIVYLNREAASLLEIQQPNEVIGNSIYQFIDEEFHEVVSKRIEQLQSGFRLGIIEQKWLKQNNEKIYLEVKEVPIYIHDEIYEYIVLHDISSRKSFHDIIHRSRERYQRIIQNSIDTIAVIYQNNWVFINDSGVKMFGANSYTEMLGKNIYTFLHPDNHDQVREFIGIVNSEKKEVNFSKQSWYTFQGKQIYTELIGIPTTYFGEAAVQVIIRDISDRIKAEELMIKSEKLSIAGQLAAGIAHEIRNPLTAIKGFLQLFNDEIQGKQNYFDIIFSELSRIELILSELLLLAKPSEIKFKNKDIRIILRDVVTLLETQAILQNIQINIDFVNQDSIITCDENQIKQVFINLIKNAIDAMENGGTIIIRTRVTNDSIYILFIDEGCGIPMSILDRIGEPFYTTKEKGTGLGLMVSYNIIENHNGEITVDSKEHEGTTFKIKLPRINDTV</sequence>
<keyword evidence="9" id="KW-0902">Two-component regulatory system</keyword>
<dbReference type="Gene3D" id="3.30.565.10">
    <property type="entry name" value="Histidine kinase-like ATPase, C-terminal domain"/>
    <property type="match status" value="1"/>
</dbReference>
<feature type="domain" description="PAS" evidence="11">
    <location>
        <begin position="23"/>
        <end position="64"/>
    </location>
</feature>
<dbReference type="Gene3D" id="1.10.287.130">
    <property type="match status" value="1"/>
</dbReference>
<dbReference type="AlphaFoldDB" id="A0A4S3PQY7"/>
<dbReference type="CDD" id="cd00082">
    <property type="entry name" value="HisKA"/>
    <property type="match status" value="1"/>
</dbReference>
<comment type="catalytic activity">
    <reaction evidence="1">
        <text>ATP + protein L-histidine = ADP + protein N-phospho-L-histidine.</text>
        <dbReference type="EC" id="2.7.13.3"/>
    </reaction>
</comment>
<evidence type="ECO:0000259" key="11">
    <source>
        <dbReference type="PROSITE" id="PS50112"/>
    </source>
</evidence>
<dbReference type="InterPro" id="IPR003661">
    <property type="entry name" value="HisK_dim/P_dom"/>
</dbReference>
<dbReference type="InterPro" id="IPR013655">
    <property type="entry name" value="PAS_fold_3"/>
</dbReference>
<dbReference type="PANTHER" id="PTHR43065:SF34">
    <property type="entry name" value="SPORULATION KINASE A"/>
    <property type="match status" value="1"/>
</dbReference>
<dbReference type="NCBIfam" id="TIGR00229">
    <property type="entry name" value="sensory_box"/>
    <property type="match status" value="3"/>
</dbReference>
<keyword evidence="13" id="KW-1185">Reference proteome</keyword>
<feature type="domain" description="Histidine kinase" evidence="10">
    <location>
        <begin position="411"/>
        <end position="615"/>
    </location>
</feature>
<proteinExistence type="predicted"/>
<dbReference type="FunFam" id="1.10.287.130:FF:000040">
    <property type="entry name" value="PAS domain-containing sensor histidine kinase"/>
    <property type="match status" value="1"/>
</dbReference>
<protein>
    <recommendedName>
        <fullName evidence="2">histidine kinase</fullName>
        <ecNumber evidence="2">2.7.13.3</ecNumber>
    </recommendedName>
</protein>
<evidence type="ECO:0000259" key="10">
    <source>
        <dbReference type="PROSITE" id="PS50109"/>
    </source>
</evidence>
<evidence type="ECO:0000256" key="4">
    <source>
        <dbReference type="ARBA" id="ARBA00022679"/>
    </source>
</evidence>
<dbReference type="Pfam" id="PF08447">
    <property type="entry name" value="PAS_3"/>
    <property type="match status" value="1"/>
</dbReference>
<evidence type="ECO:0000256" key="7">
    <source>
        <dbReference type="ARBA" id="ARBA00022840"/>
    </source>
</evidence>
<keyword evidence="8" id="KW-0749">Sporulation</keyword>
<evidence type="ECO:0000256" key="1">
    <source>
        <dbReference type="ARBA" id="ARBA00000085"/>
    </source>
</evidence>